<sequence length="365" mass="41071">MMAAPLMPDSTHPRRRRKSYTFFWCSLGIYAEALLFLLSRLSDACELPPPFEAMEPKGTPKLFYAVGEKIEYKCKKGYLYLSPYLMIATCEPNHTWVPISDAGCIKVQCTMLQDPSFGKVYYIDGSFSWGARAKFTCMEGYYIVGMSVLHCVLKGDDEAYWNGYPPHCEKIYCLPPPKIKNGTHTLTDINVFKYHEAVSYSCDPNPGPDKFSLVGTSMIFCAGHNTWSNSPPECKVVKCPFPVLQNGRQISGAGETFSYQATVMFECLQGFYMEGGSMVICSANNSWEPAIPKCLKGPRPTHPTKYPVYNYPGYPNPREGIFSQELDAWIIALIVIISIVGVFILCLIVLRCFEQRKKRNVSAAR</sequence>
<name>A0A6P5PZ08_MUSCR</name>
<keyword evidence="9 12" id="KW-0278">Fertilization</keyword>
<dbReference type="AlphaFoldDB" id="A0A6P5PZ08"/>
<evidence type="ECO:0000313" key="16">
    <source>
        <dbReference type="Proteomes" id="UP000515126"/>
    </source>
</evidence>
<evidence type="ECO:0000256" key="9">
    <source>
        <dbReference type="ARBA" id="ARBA00023279"/>
    </source>
</evidence>
<dbReference type="GO" id="GO:0002079">
    <property type="term" value="C:inner acrosomal membrane"/>
    <property type="evidence" value="ECO:0007669"/>
    <property type="project" value="UniProtKB-SubCell"/>
</dbReference>
<dbReference type="FunFam" id="2.10.70.10:FF:000055">
    <property type="entry name" value="Complement decay-accelerating factor, GPI-anchored"/>
    <property type="match status" value="1"/>
</dbReference>
<dbReference type="InterPro" id="IPR035976">
    <property type="entry name" value="Sushi/SCR/CCP_sf"/>
</dbReference>
<dbReference type="InterPro" id="IPR017341">
    <property type="entry name" value="CD46"/>
</dbReference>
<feature type="transmembrane region" description="Helical" evidence="14">
    <location>
        <begin position="328"/>
        <end position="350"/>
    </location>
</feature>
<protein>
    <recommendedName>
        <fullName evidence="2 12">Membrane cofactor protein</fullName>
    </recommendedName>
</protein>
<keyword evidence="5" id="KW-0677">Repeat</keyword>
<feature type="domain" description="Sushi" evidence="15">
    <location>
        <begin position="237"/>
        <end position="296"/>
    </location>
</feature>
<feature type="transmembrane region" description="Helical" evidence="14">
    <location>
        <begin position="21"/>
        <end position="41"/>
    </location>
</feature>
<dbReference type="PANTHER" id="PTHR19325">
    <property type="entry name" value="COMPLEMENT COMPONENT-RELATED SUSHI DOMAIN-CONTAINING"/>
    <property type="match status" value="1"/>
</dbReference>
<dbReference type="CDD" id="cd00033">
    <property type="entry name" value="CCP"/>
    <property type="match status" value="4"/>
</dbReference>
<dbReference type="FunFam" id="2.10.70.10:FF:000014">
    <property type="entry name" value="Membrane cofactor protein"/>
    <property type="match status" value="1"/>
</dbReference>
<dbReference type="Proteomes" id="UP000515126">
    <property type="component" value="Chromosome 1"/>
</dbReference>
<feature type="domain" description="Sushi" evidence="15">
    <location>
        <begin position="107"/>
        <end position="170"/>
    </location>
</feature>
<dbReference type="Gene3D" id="2.10.70.10">
    <property type="entry name" value="Complement Module, domain 1"/>
    <property type="match status" value="4"/>
</dbReference>
<dbReference type="GO" id="GO:0007338">
    <property type="term" value="P:single fertilization"/>
    <property type="evidence" value="ECO:0007669"/>
    <property type="project" value="UniProtKB-UniRule"/>
</dbReference>
<comment type="subunit">
    <text evidence="10">Interacts with C3b. Interacts with C4b. Interacts with moesin/MSN.</text>
</comment>
<keyword evidence="8" id="KW-0325">Glycoprotein</keyword>
<evidence type="ECO:0000256" key="14">
    <source>
        <dbReference type="SAM" id="Phobius"/>
    </source>
</evidence>
<evidence type="ECO:0000256" key="3">
    <source>
        <dbReference type="ARBA" id="ARBA00022659"/>
    </source>
</evidence>
<evidence type="ECO:0000256" key="7">
    <source>
        <dbReference type="ARBA" id="ARBA00023157"/>
    </source>
</evidence>
<comment type="function">
    <text evidence="11 12">May be involved in the fusion of the spermatozoa with the oocyte during fertilization.</text>
</comment>
<keyword evidence="3 13" id="KW-0768">Sushi</keyword>
<proteinExistence type="predicted"/>
<comment type="subcellular location">
    <subcellularLocation>
        <location evidence="12">Cytoplasmic vesicle</location>
        <location evidence="12">Secretory vesicle</location>
        <location evidence="12">Acrosome inner membrane</location>
    </subcellularLocation>
    <subcellularLocation>
        <location evidence="1">Membrane</location>
        <topology evidence="1">Single-pass membrane protein</topology>
    </subcellularLocation>
</comment>
<evidence type="ECO:0000256" key="2">
    <source>
        <dbReference type="ARBA" id="ARBA00017517"/>
    </source>
</evidence>
<evidence type="ECO:0000256" key="5">
    <source>
        <dbReference type="ARBA" id="ARBA00022737"/>
    </source>
</evidence>
<evidence type="ECO:0000256" key="12">
    <source>
        <dbReference type="PIRNR" id="PIRNR037971"/>
    </source>
</evidence>
<dbReference type="SUPFAM" id="SSF57535">
    <property type="entry name" value="Complement control module/SCR domain"/>
    <property type="match status" value="4"/>
</dbReference>
<feature type="disulfide bond" evidence="13">
    <location>
        <begin position="267"/>
        <end position="294"/>
    </location>
</feature>
<organism evidence="16 17">
    <name type="scientific">Mus caroli</name>
    <name type="common">Ryukyu mouse</name>
    <name type="synonym">Ricefield mouse</name>
    <dbReference type="NCBI Taxonomy" id="10089"/>
    <lineage>
        <taxon>Eukaryota</taxon>
        <taxon>Metazoa</taxon>
        <taxon>Chordata</taxon>
        <taxon>Craniata</taxon>
        <taxon>Vertebrata</taxon>
        <taxon>Euteleostomi</taxon>
        <taxon>Mammalia</taxon>
        <taxon>Eutheria</taxon>
        <taxon>Euarchontoglires</taxon>
        <taxon>Glires</taxon>
        <taxon>Rodentia</taxon>
        <taxon>Myomorpha</taxon>
        <taxon>Muroidea</taxon>
        <taxon>Muridae</taxon>
        <taxon>Murinae</taxon>
        <taxon>Mus</taxon>
        <taxon>Mus</taxon>
    </lineage>
</organism>
<evidence type="ECO:0000256" key="13">
    <source>
        <dbReference type="PROSITE-ProRule" id="PRU00302"/>
    </source>
</evidence>
<evidence type="ECO:0000256" key="10">
    <source>
        <dbReference type="ARBA" id="ARBA00047055"/>
    </source>
</evidence>
<dbReference type="PIRSF" id="PIRSF037971">
    <property type="entry name" value="TLX_CD46"/>
    <property type="match status" value="1"/>
</dbReference>
<keyword evidence="14" id="KW-0812">Transmembrane</keyword>
<dbReference type="FunFam" id="2.10.70.10:FF:000042">
    <property type="entry name" value="Membrane cofactor protein"/>
    <property type="match status" value="1"/>
</dbReference>
<dbReference type="GeneID" id="110299161"/>
<feature type="domain" description="Sushi" evidence="15">
    <location>
        <begin position="171"/>
        <end position="236"/>
    </location>
</feature>
<dbReference type="InterPro" id="IPR000436">
    <property type="entry name" value="Sushi_SCR_CCP_dom"/>
</dbReference>
<dbReference type="SMART" id="SM00032">
    <property type="entry name" value="CCP"/>
    <property type="match status" value="4"/>
</dbReference>
<comment type="caution">
    <text evidence="13">Lacks conserved residue(s) required for the propagation of feature annotation.</text>
</comment>
<keyword evidence="7 13" id="KW-1015">Disulfide bond</keyword>
<evidence type="ECO:0000256" key="6">
    <source>
        <dbReference type="ARBA" id="ARBA00023136"/>
    </source>
</evidence>
<dbReference type="PANTHER" id="PTHR19325:SF521">
    <property type="entry name" value="MEMBRANE COFACTOR PROTEIN"/>
    <property type="match status" value="1"/>
</dbReference>
<keyword evidence="4" id="KW-0732">Signal</keyword>
<evidence type="ECO:0000259" key="15">
    <source>
        <dbReference type="PROSITE" id="PS50923"/>
    </source>
</evidence>
<gene>
    <name evidence="17" type="primary">Cd46</name>
</gene>
<dbReference type="SMR" id="A0A6P5PZ08"/>
<evidence type="ECO:0000256" key="1">
    <source>
        <dbReference type="ARBA" id="ARBA00004167"/>
    </source>
</evidence>
<evidence type="ECO:0000256" key="8">
    <source>
        <dbReference type="ARBA" id="ARBA00023180"/>
    </source>
</evidence>
<keyword evidence="6 12" id="KW-0472">Membrane</keyword>
<dbReference type="GO" id="GO:0009986">
    <property type="term" value="C:cell surface"/>
    <property type="evidence" value="ECO:0007669"/>
    <property type="project" value="InterPro"/>
</dbReference>
<reference evidence="17" key="1">
    <citation type="submission" date="2025-08" db="UniProtKB">
        <authorList>
            <consortium name="RefSeq"/>
        </authorList>
    </citation>
    <scope>IDENTIFICATION</scope>
</reference>
<dbReference type="PROSITE" id="PS50923">
    <property type="entry name" value="SUSHI"/>
    <property type="match status" value="4"/>
</dbReference>
<dbReference type="Pfam" id="PF00084">
    <property type="entry name" value="Sushi"/>
    <property type="match status" value="4"/>
</dbReference>
<dbReference type="RefSeq" id="XP_021024449.1">
    <property type="nucleotide sequence ID" value="XM_021168790.2"/>
</dbReference>
<keyword evidence="14" id="KW-1133">Transmembrane helix</keyword>
<dbReference type="KEGG" id="mcal:110299161"/>
<evidence type="ECO:0000256" key="4">
    <source>
        <dbReference type="ARBA" id="ARBA00022729"/>
    </source>
</evidence>
<dbReference type="CTD" id="4179"/>
<accession>A0A6P5PZ08</accession>
<evidence type="ECO:0000313" key="17">
    <source>
        <dbReference type="RefSeq" id="XP_021024449.1"/>
    </source>
</evidence>
<evidence type="ECO:0000256" key="11">
    <source>
        <dbReference type="ARBA" id="ARBA00060230"/>
    </source>
</evidence>
<feature type="domain" description="Sushi" evidence="15">
    <location>
        <begin position="43"/>
        <end position="106"/>
    </location>
</feature>
<dbReference type="InterPro" id="IPR050350">
    <property type="entry name" value="Compl-Cell_Adhes-Reg"/>
</dbReference>
<keyword evidence="16" id="KW-1185">Reference proteome</keyword>